<keyword evidence="2" id="KW-1185">Reference proteome</keyword>
<name>A0A841PTN8_9HYPH</name>
<sequence length="77" mass="7655">MAGLGDALFPVDLPALPGRGRKARVGGHLASVVEAPEQALLAPNSAPTSLSFISIAAGAAARSRTSNTSLSASMVLI</sequence>
<dbReference type="EMBL" id="JACHEF010000011">
    <property type="protein sequence ID" value="MBB6413920.1"/>
    <property type="molecule type" value="Genomic_DNA"/>
</dbReference>
<evidence type="ECO:0000313" key="1">
    <source>
        <dbReference type="EMBL" id="MBB6413920.1"/>
    </source>
</evidence>
<comment type="caution">
    <text evidence="1">The sequence shown here is derived from an EMBL/GenBank/DDBJ whole genome shotgun (WGS) entry which is preliminary data.</text>
</comment>
<reference evidence="1 2" key="1">
    <citation type="submission" date="2020-08" db="EMBL/GenBank/DDBJ databases">
        <title>Genomic Encyclopedia of Type Strains, Phase IV (KMG-IV): sequencing the most valuable type-strain genomes for metagenomic binning, comparative biology and taxonomic classification.</title>
        <authorList>
            <person name="Goeker M."/>
        </authorList>
    </citation>
    <scope>NUCLEOTIDE SEQUENCE [LARGE SCALE GENOMIC DNA]</scope>
    <source>
        <strain evidence="1 2">DSM 100039</strain>
    </source>
</reference>
<gene>
    <name evidence="1" type="ORF">HNQ71_006629</name>
</gene>
<dbReference type="AlphaFoldDB" id="A0A841PTN8"/>
<dbReference type="Proteomes" id="UP000556329">
    <property type="component" value="Unassembled WGS sequence"/>
</dbReference>
<protein>
    <submittedName>
        <fullName evidence="1">Uncharacterized protein</fullName>
    </submittedName>
</protein>
<organism evidence="1 2">
    <name type="scientific">Mesorhizobium sangaii</name>
    <dbReference type="NCBI Taxonomy" id="505389"/>
    <lineage>
        <taxon>Bacteria</taxon>
        <taxon>Pseudomonadati</taxon>
        <taxon>Pseudomonadota</taxon>
        <taxon>Alphaproteobacteria</taxon>
        <taxon>Hyphomicrobiales</taxon>
        <taxon>Phyllobacteriaceae</taxon>
        <taxon>Mesorhizobium</taxon>
    </lineage>
</organism>
<evidence type="ECO:0000313" key="2">
    <source>
        <dbReference type="Proteomes" id="UP000556329"/>
    </source>
</evidence>
<accession>A0A841PTN8</accession>
<proteinExistence type="predicted"/>